<feature type="repeat" description="ANK" evidence="22">
    <location>
        <begin position="323"/>
        <end position="355"/>
    </location>
</feature>
<dbReference type="CDD" id="cd18793">
    <property type="entry name" value="SF2_C_SNF"/>
    <property type="match status" value="1"/>
</dbReference>
<feature type="repeat" description="ANK" evidence="22">
    <location>
        <begin position="356"/>
        <end position="388"/>
    </location>
</feature>
<feature type="transmembrane region" description="Helical" evidence="25">
    <location>
        <begin position="1915"/>
        <end position="1933"/>
    </location>
</feature>
<feature type="compositionally biased region" description="Basic and acidic residues" evidence="24">
    <location>
        <begin position="15"/>
        <end position="25"/>
    </location>
</feature>
<evidence type="ECO:0000256" key="16">
    <source>
        <dbReference type="ARBA" id="ARBA00023065"/>
    </source>
</evidence>
<dbReference type="PANTHER" id="PTHR47143:SF1">
    <property type="entry name" value="ION_TRANS DOMAIN-CONTAINING PROTEIN"/>
    <property type="match status" value="1"/>
</dbReference>
<keyword evidence="17" id="KW-0238">DNA-binding</keyword>
<dbReference type="GO" id="GO:1902495">
    <property type="term" value="C:transmembrane transporter complex"/>
    <property type="evidence" value="ECO:0007669"/>
    <property type="project" value="TreeGrafter"/>
</dbReference>
<keyword evidence="14 25" id="KW-1133">Transmembrane helix</keyword>
<keyword evidence="9" id="KW-0547">Nucleotide-binding</keyword>
<evidence type="ECO:0000259" key="27">
    <source>
        <dbReference type="PROSITE" id="PS51194"/>
    </source>
</evidence>
<feature type="transmembrane region" description="Helical" evidence="25">
    <location>
        <begin position="711"/>
        <end position="735"/>
    </location>
</feature>
<feature type="repeat" description="ANK" evidence="22">
    <location>
        <begin position="135"/>
        <end position="168"/>
    </location>
</feature>
<dbReference type="GO" id="GO:0003678">
    <property type="term" value="F:DNA helicase activity"/>
    <property type="evidence" value="ECO:0007669"/>
    <property type="project" value="UniProtKB-EC"/>
</dbReference>
<feature type="domain" description="Helicase C-terminal" evidence="27">
    <location>
        <begin position="2801"/>
        <end position="2966"/>
    </location>
</feature>
<feature type="transmembrane region" description="Helical" evidence="25">
    <location>
        <begin position="1882"/>
        <end position="1903"/>
    </location>
</feature>
<feature type="region of interest" description="Disordered" evidence="24">
    <location>
        <begin position="1"/>
        <end position="25"/>
    </location>
</feature>
<keyword evidence="29" id="KW-1185">Reference proteome</keyword>
<dbReference type="PROSITE" id="PS51194">
    <property type="entry name" value="HELICASE_CTER"/>
    <property type="match status" value="1"/>
</dbReference>
<dbReference type="InterPro" id="IPR001650">
    <property type="entry name" value="Helicase_C-like"/>
</dbReference>
<dbReference type="PROSITE" id="PS50297">
    <property type="entry name" value="ANK_REP_REGION"/>
    <property type="match status" value="22"/>
</dbReference>
<dbReference type="Pfam" id="PF00176">
    <property type="entry name" value="SNF2-rel_dom"/>
    <property type="match status" value="1"/>
</dbReference>
<dbReference type="InterPro" id="IPR049730">
    <property type="entry name" value="SNF2/RAD54-like_C"/>
</dbReference>
<dbReference type="Pfam" id="PF00271">
    <property type="entry name" value="Helicase_C"/>
    <property type="match status" value="1"/>
</dbReference>
<keyword evidence="16" id="KW-0406">Ion transport</keyword>
<evidence type="ECO:0000256" key="21">
    <source>
        <dbReference type="ARBA" id="ARBA00023303"/>
    </source>
</evidence>
<evidence type="ECO:0000256" key="18">
    <source>
        <dbReference type="ARBA" id="ARBA00023136"/>
    </source>
</evidence>
<evidence type="ECO:0000313" key="29">
    <source>
        <dbReference type="Proteomes" id="UP001159428"/>
    </source>
</evidence>
<dbReference type="FunFam" id="3.40.50.10810:FF:000014">
    <property type="entry name" value="SWI/SNF-related matrix-associated actin-dependent regulator of chromatin subfamily A containing DEAD/H box 1"/>
    <property type="match status" value="1"/>
</dbReference>
<keyword evidence="18 25" id="KW-0472">Membrane</keyword>
<dbReference type="PROSITE" id="PS50088">
    <property type="entry name" value="ANK_REPEAT"/>
    <property type="match status" value="22"/>
</dbReference>
<evidence type="ECO:0000256" key="19">
    <source>
        <dbReference type="ARBA" id="ARBA00023180"/>
    </source>
</evidence>
<feature type="repeat" description="ANK" evidence="22">
    <location>
        <begin position="169"/>
        <end position="201"/>
    </location>
</feature>
<feature type="repeat" description="ANK" evidence="22">
    <location>
        <begin position="1217"/>
        <end position="1249"/>
    </location>
</feature>
<dbReference type="GO" id="GO:0005634">
    <property type="term" value="C:nucleus"/>
    <property type="evidence" value="ECO:0007669"/>
    <property type="project" value="UniProtKB-SubCell"/>
</dbReference>
<dbReference type="InterPro" id="IPR014001">
    <property type="entry name" value="Helicase_ATP-bd"/>
</dbReference>
<keyword evidence="23" id="KW-0175">Coiled coil</keyword>
<feature type="transmembrane region" description="Helical" evidence="25">
    <location>
        <begin position="763"/>
        <end position="781"/>
    </location>
</feature>
<feature type="transmembrane region" description="Helical" evidence="25">
    <location>
        <begin position="1985"/>
        <end position="2007"/>
    </location>
</feature>
<evidence type="ECO:0000259" key="26">
    <source>
        <dbReference type="PROSITE" id="PS51192"/>
    </source>
</evidence>
<evidence type="ECO:0000256" key="22">
    <source>
        <dbReference type="PROSITE-ProRule" id="PRU00023"/>
    </source>
</evidence>
<dbReference type="SUPFAM" id="SSF52540">
    <property type="entry name" value="P-loop containing nucleoside triphosphate hydrolases"/>
    <property type="match status" value="2"/>
</dbReference>
<evidence type="ECO:0000256" key="3">
    <source>
        <dbReference type="ARBA" id="ARBA00007025"/>
    </source>
</evidence>
<evidence type="ECO:0000256" key="5">
    <source>
        <dbReference type="ARBA" id="ARBA00022448"/>
    </source>
</evidence>
<dbReference type="EMBL" id="CALNXJ010000018">
    <property type="protein sequence ID" value="CAH3120900.1"/>
    <property type="molecule type" value="Genomic_DNA"/>
</dbReference>
<evidence type="ECO:0000313" key="28">
    <source>
        <dbReference type="EMBL" id="CAH3120900.1"/>
    </source>
</evidence>
<feature type="repeat" description="ANK" evidence="22">
    <location>
        <begin position="557"/>
        <end position="582"/>
    </location>
</feature>
<sequence length="2969" mass="335226">MHFTFTPSPHLSCPSHDEADSPTEPRFERRVFPCKVNDLYKAIAKGQVDEMKSYLSSTENKADILDQNGDTALHHAARMNRVEVIDFLIKAGASVDVYSRDGLTPLHEAARYNSLEAFDNLLKKGAKPNNESTNRGYSPLHFATQYGNREIIKRLLYVKTLKINATNRDGLAALHLAINHGYEDICSDLIAKGASIYIITRDGQTCLHLAADVGIVSILSVVIQTALTNICQYPVDAMWSGKDFPEFDQLVNRKDKDHNSALHLAVQTGHLSACRILLQHNANVNLQNKHQQTPLHVASMGKNKDILELLIKQGAQTDQKDYKQRTPLHSAASIGNPECIKVLLNNCFTPDPKDLEGMTPLLCAVAAGHTNCAKLLFEYGANIAASDKNQRGSIHLAVENEKAEMLKMLLERSGSQCINISDIQERTALHYAASSTKLKLLEILLEKKANCLLKDRAGIIPLHTAAKFGKDRHVEALAKASFACVDQKDSEGRTPLHFAALNGKGKTCSILLQMGAEVDVSDAYGWTPLMFAAKTGASDLIRMFLELDADINQEDKSGNTALLLASASGHVAAVRILLNNRAILKPNISGLNCLEVAIENQQGDVVMEMIKNARWREVLSANSPDGQNRMGKLIQRFPDAAKLIMDRCVQRSLSQRFIRYDFSLLDPGPDDTSGPNGERFFGLKVMVEHKEKELLVHELCRKLLKIKWRRYGWFVYWTNLILFFLYLFSLTYFMVTKRKAVILKRKHDKDDPDDDDMFTNKEALNQVIPFLVLVFASFHLAKELYQIVLQRMEYFQQLTNLVEWVLYIASIVFILPYVSSSFSSLQGNPRITWQIGTVAVFLGYMNLILFVQTLDYVGIYVTMFFRVAITVLKAISLFFLFTLAFSVVFYILFREQNAFDTFFVTLVKVIVMTIGELDYTTLLVDNLEATNPETKAPLVPYRESSFVFLCLFIFAMPIILMNLLVGLAVGDIESVQKYAFLRNKGKFVDFVVGVERNLPKFVTRRLHKPELVVTGRYVDRKISLGKYSFEDEDLSNEERTAENEDEQRLEALAKELMRAKRRQLSIIDAIQDQRSVLSALAVKIGLDTYGDMSDTDSHTNSRVNLGEYRSLITRFRRSPMVQQKTPHSGGRLQLHDESVRMGMKMVPLQDRNVAFHRAVAHGNSEYVRKILSEKKYDVNAFDEYGFTALHYAAQHNKVFILNMLLDFGAEASVTGVDGSTALHLAARFNSLDAVLSLLGAGAKVSSKNSLTGSTPLHEAAAFGNKDIVEHLLKNAKADVNASDFKSVSPLMHASGLGYGVICLILLQYGAQVDFSSAEGMTALHFAATNGDSYVTQQIVEAAIRHYFKKEPSTVAKPEMNADFKQFINKCDLDGSTALHLAVQTGSKDVSQVLIQYGADLNCQNKSLQTPVYLAAVGGHQDVLKMLILQGGDMNASDSQQRTALHSAAALGSTKCIEILHENGAKIDTKDQSGQTPFLLAVAAGQTDCAKLFLSFGAKVAAQDKRLRCCLHLAVEQGREETLSMLLSETGNDLVNIPDHKQRTSLHYASWIDNPKLLELLLETKANGCVRDAKHKTPLHLAADRGTSRQVKVLTQAAPSCVWMRDDQRRTPLHYAVMSMKRKSCAILLDMGADINSPDIVGWTPLMWAAKAGNVGVVELLLERGGHADHVDIDGNSALHVAAHFGQVEIVRTLLNYGGSLILQNKRGMTCLDVAMEAQSNEVVMVVVKHNRWREALTASSAKSNPVERLIEHFPDAAHVALDRCIQRSTSERSIKYDFTLIDPGPDDHSGNNDERFLGLVTMVRHKQQLLLVHPLSRKLLLLKWRRFGWFVYGTNVVLYSLFLIFLTIFVLTERENVNFPRPEDDDELEENFFIEKSEFNEAVPYIVIVFAVLHLAKEFYQIYTQRLRYFTEWTNFLEWALYLTAFLFVLPYVTDDTGLRQNFEIYWQMGTFSIFFGYVNLILIVEPIKFLGLYVTMFLEVMKTVLKVLLLFVMFTLAFAMAFYILLKEQESFSTIMKAFMKVFAMTSGEIEYTQTVIDALNRNSAGTKFPLVPFEDSTYIFYFMFILAMPIALVNLLIGLAVGDIEAIQKTAFLRNKGKQITFIADIEKKFPKFFTRRIYSGHEIVYAGEEKGKLWRRRTKQEEFQDEDLLGDNDGEIDEMTLRLDNLTREIEKSKLRQKILIGATDQQRDILLAVAERVGKRSFEAGNKRKRHYFMEDEDNEDDNEDKKRSRKSEELEDLDTSHNSRKNSARRDVTNGKQGQHIFNIPPSPPLHKLPAFEHYLLLGDGEFGPCLDFIDISQIDAGDNSEDDSFSEEETVTILSFFNDCSLQELTSVPGLSSKKAEKIIKMRPFDSWRDLVSKLDSAKNLSSELIDNCQSLLEERKAVEKLMNKCESISNKIQDMLNSRLSAGKSDSSDRKRGAVITSQPKILNRSLQLKPYQLTSLNWLILMHEQGVNGILADEMGLGKTVQAIAFLAYLCESGEKGPHLIIVPASTLDNWGREAKKWCPSLEFFLYYGSQAERLQLQCEVDLAEPKPDVFITTYTVATCTKDDRSFLRKLNCNYVVLDEGHMLKNMQSQRYQGLMKMKARRRLLLTGTPLQNNLLELMSLLSFVMPSMFGESVQGIKMLFSNSKMNDKPGSNYEKATVAQAKRIMKPFVLRRLKKDVLQQLPAKHDLVVKVDLTEEQRQLYNDNFVNCSRQFRDSDGGSQYSNILMLLRKAANHPLLLRNHFNDSILLKMAKKYCKDPVHRDSEPDLVFEDMTVMSDFELHCLCREEQSLADHCLNKEILMKSGKFEYLDTLLPGLKEKNCRVLLFSQFTMVMDIIEVYLSDRRHRYLRLDGQTAVVDRQNLIDKFNGDPDIFVFLLSTKAGGLGINLTAANVVILHDVDFNPYNDKQAEDRCHRVGQTRSVTVHRLIGKDTVEEAILHCAQTKLRLEQDMALADSDDTKFAKDVSELLRDVFTSS</sequence>
<dbReference type="GO" id="GO:0003677">
    <property type="term" value="F:DNA binding"/>
    <property type="evidence" value="ECO:0007669"/>
    <property type="project" value="UniProtKB-KW"/>
</dbReference>
<keyword evidence="15 22" id="KW-0040">ANK repeat</keyword>
<dbReference type="InterPro" id="IPR027417">
    <property type="entry name" value="P-loop_NTPase"/>
</dbReference>
<keyword evidence="6" id="KW-0716">Sensory transduction</keyword>
<dbReference type="InterPro" id="IPR036770">
    <property type="entry name" value="Ankyrin_rpt-contain_sf"/>
</dbReference>
<keyword evidence="8" id="KW-0677">Repeat</keyword>
<dbReference type="InterPro" id="IPR002110">
    <property type="entry name" value="Ankyrin_rpt"/>
</dbReference>
<keyword evidence="5" id="KW-0813">Transport</keyword>
<gene>
    <name evidence="28" type="ORF">PMEA_00008943</name>
</gene>
<feature type="region of interest" description="Disordered" evidence="24">
    <location>
        <begin position="2215"/>
        <end position="2264"/>
    </location>
</feature>
<evidence type="ECO:0000256" key="11">
    <source>
        <dbReference type="ARBA" id="ARBA00022806"/>
    </source>
</evidence>
<feature type="transmembrane region" description="Helical" evidence="25">
    <location>
        <begin position="863"/>
        <end position="893"/>
    </location>
</feature>
<evidence type="ECO:0000256" key="10">
    <source>
        <dbReference type="ARBA" id="ARBA00022801"/>
    </source>
</evidence>
<keyword evidence="11" id="KW-0347">Helicase</keyword>
<dbReference type="Gene3D" id="3.40.50.300">
    <property type="entry name" value="P-loop containing nucleotide triphosphate hydrolases"/>
    <property type="match status" value="1"/>
</dbReference>
<dbReference type="SUPFAM" id="SSF48403">
    <property type="entry name" value="Ankyrin repeat"/>
    <property type="match status" value="4"/>
</dbReference>
<dbReference type="SUPFAM" id="SSF81585">
    <property type="entry name" value="PsbU/PolX domain-like"/>
    <property type="match status" value="1"/>
</dbReference>
<feature type="repeat" description="ANK" evidence="22">
    <location>
        <begin position="101"/>
        <end position="133"/>
    </location>
</feature>
<comment type="caution">
    <text evidence="28">The sequence shown here is derived from an EMBL/GenBank/DDBJ whole genome shotgun (WGS) entry which is preliminary data.</text>
</comment>
<dbReference type="Pfam" id="PF00520">
    <property type="entry name" value="Ion_trans"/>
    <property type="match status" value="2"/>
</dbReference>
<dbReference type="Gene3D" id="3.40.50.10810">
    <property type="entry name" value="Tandem AAA-ATPase domain"/>
    <property type="match status" value="1"/>
</dbReference>
<dbReference type="PRINTS" id="PR01415">
    <property type="entry name" value="ANKYRIN"/>
</dbReference>
<evidence type="ECO:0000256" key="1">
    <source>
        <dbReference type="ARBA" id="ARBA00004123"/>
    </source>
</evidence>
<dbReference type="InterPro" id="IPR005821">
    <property type="entry name" value="Ion_trans_dom"/>
</dbReference>
<comment type="similarity">
    <text evidence="3">Belongs to the SNF2/RAD54 helicase family.</text>
</comment>
<feature type="repeat" description="ANK" evidence="22">
    <location>
        <begin position="524"/>
        <end position="556"/>
    </location>
</feature>
<evidence type="ECO:0000256" key="8">
    <source>
        <dbReference type="ARBA" id="ARBA00022737"/>
    </source>
</evidence>
<dbReference type="InterPro" id="IPR038718">
    <property type="entry name" value="SNF2-like_sf"/>
</dbReference>
<accession>A0AAU9WP35</accession>
<comment type="subcellular location">
    <subcellularLocation>
        <location evidence="2">Membrane</location>
        <topology evidence="2">Multi-pass membrane protein</topology>
    </subcellularLocation>
    <subcellularLocation>
        <location evidence="1">Nucleus</location>
    </subcellularLocation>
</comment>
<dbReference type="Pfam" id="PF12796">
    <property type="entry name" value="Ank_2"/>
    <property type="match status" value="11"/>
</dbReference>
<feature type="transmembrane region" description="Helical" evidence="25">
    <location>
        <begin position="1827"/>
        <end position="1851"/>
    </location>
</feature>
<feature type="repeat" description="ANK" evidence="22">
    <location>
        <begin position="1184"/>
        <end position="1216"/>
    </location>
</feature>
<organism evidence="28 29">
    <name type="scientific">Pocillopora meandrina</name>
    <dbReference type="NCBI Taxonomy" id="46732"/>
    <lineage>
        <taxon>Eukaryota</taxon>
        <taxon>Metazoa</taxon>
        <taxon>Cnidaria</taxon>
        <taxon>Anthozoa</taxon>
        <taxon>Hexacorallia</taxon>
        <taxon>Scleractinia</taxon>
        <taxon>Astrocoeniina</taxon>
        <taxon>Pocilloporidae</taxon>
        <taxon>Pocillopora</taxon>
    </lineage>
</organism>
<feature type="repeat" description="ANK" evidence="22">
    <location>
        <begin position="1373"/>
        <end position="1405"/>
    </location>
</feature>
<evidence type="ECO:0000256" key="24">
    <source>
        <dbReference type="SAM" id="MobiDB-lite"/>
    </source>
</evidence>
<dbReference type="GO" id="GO:0006325">
    <property type="term" value="P:chromatin organization"/>
    <property type="evidence" value="ECO:0007669"/>
    <property type="project" value="UniProtKB-KW"/>
</dbReference>
<evidence type="ECO:0000256" key="9">
    <source>
        <dbReference type="ARBA" id="ARBA00022741"/>
    </source>
</evidence>
<dbReference type="Gene3D" id="1.25.40.20">
    <property type="entry name" value="Ankyrin repeat-containing domain"/>
    <property type="match status" value="9"/>
</dbReference>
<feature type="repeat" description="ANK" evidence="22">
    <location>
        <begin position="68"/>
        <end position="100"/>
    </location>
</feature>
<dbReference type="GO" id="GO:0016787">
    <property type="term" value="F:hydrolase activity"/>
    <property type="evidence" value="ECO:0007669"/>
    <property type="project" value="UniProtKB-KW"/>
</dbReference>
<evidence type="ECO:0000256" key="13">
    <source>
        <dbReference type="ARBA" id="ARBA00022853"/>
    </source>
</evidence>
<dbReference type="Proteomes" id="UP001159428">
    <property type="component" value="Unassembled WGS sequence"/>
</dbReference>
<evidence type="ECO:0000256" key="15">
    <source>
        <dbReference type="ARBA" id="ARBA00023043"/>
    </source>
</evidence>
<dbReference type="GO" id="GO:0005216">
    <property type="term" value="F:monoatomic ion channel activity"/>
    <property type="evidence" value="ECO:0007669"/>
    <property type="project" value="InterPro"/>
</dbReference>
<keyword evidence="20" id="KW-0539">Nucleus</keyword>
<feature type="compositionally biased region" description="Basic and acidic residues" evidence="24">
    <location>
        <begin position="2228"/>
        <end position="2237"/>
    </location>
</feature>
<evidence type="ECO:0000256" key="4">
    <source>
        <dbReference type="ARBA" id="ARBA00012551"/>
    </source>
</evidence>
<evidence type="ECO:0000256" key="20">
    <source>
        <dbReference type="ARBA" id="ARBA00023242"/>
    </source>
</evidence>
<dbReference type="InterPro" id="IPR000330">
    <property type="entry name" value="SNF2_N"/>
</dbReference>
<feature type="transmembrane region" description="Helical" evidence="25">
    <location>
        <begin position="946"/>
        <end position="969"/>
    </location>
</feature>
<feature type="repeat" description="ANK" evidence="22">
    <location>
        <begin position="1439"/>
        <end position="1471"/>
    </location>
</feature>
<feature type="transmembrane region" description="Helical" evidence="25">
    <location>
        <begin position="831"/>
        <end position="851"/>
    </location>
</feature>
<keyword evidence="13" id="KW-0156">Chromatin regulator</keyword>
<dbReference type="Gene3D" id="1.10.287.70">
    <property type="match status" value="2"/>
</dbReference>
<evidence type="ECO:0000256" key="7">
    <source>
        <dbReference type="ARBA" id="ARBA00022692"/>
    </source>
</evidence>
<feature type="repeat" description="ANK" evidence="22">
    <location>
        <begin position="1406"/>
        <end position="1438"/>
    </location>
</feature>
<feature type="repeat" description="ANK" evidence="22">
    <location>
        <begin position="1251"/>
        <end position="1284"/>
    </location>
</feature>
<keyword evidence="10" id="KW-0378">Hydrolase</keyword>
<dbReference type="PANTHER" id="PTHR47143">
    <property type="entry name" value="TRANSIENT RECEPTOR POTENTIAL CATION CHANNEL PROTEIN PAINLESS"/>
    <property type="match status" value="1"/>
</dbReference>
<feature type="domain" description="Helicase ATP-binding" evidence="26">
    <location>
        <begin position="2452"/>
        <end position="2620"/>
    </location>
</feature>
<dbReference type="InterPro" id="IPR052076">
    <property type="entry name" value="TRP_cation_channel"/>
</dbReference>
<evidence type="ECO:0000256" key="6">
    <source>
        <dbReference type="ARBA" id="ARBA00022606"/>
    </source>
</evidence>
<protein>
    <recommendedName>
        <fullName evidence="4">DNA helicase</fullName>
        <ecNumber evidence="4">3.6.4.12</ecNumber>
    </recommendedName>
</protein>
<evidence type="ECO:0000256" key="23">
    <source>
        <dbReference type="SAM" id="Coils"/>
    </source>
</evidence>
<dbReference type="GO" id="GO:0005694">
    <property type="term" value="C:chromosome"/>
    <property type="evidence" value="ECO:0007669"/>
    <property type="project" value="UniProtKB-ARBA"/>
</dbReference>
<feature type="repeat" description="ANK" evidence="22">
    <location>
        <begin position="491"/>
        <end position="523"/>
    </location>
</feature>
<dbReference type="SMART" id="SM00248">
    <property type="entry name" value="ANK"/>
    <property type="match status" value="33"/>
</dbReference>
<keyword evidence="7 25" id="KW-0812">Transmembrane</keyword>
<dbReference type="SMART" id="SM00490">
    <property type="entry name" value="HELICc"/>
    <property type="match status" value="1"/>
</dbReference>
<evidence type="ECO:0000256" key="2">
    <source>
        <dbReference type="ARBA" id="ARBA00004141"/>
    </source>
</evidence>
<evidence type="ECO:0000256" key="12">
    <source>
        <dbReference type="ARBA" id="ARBA00022840"/>
    </source>
</evidence>
<reference evidence="28 29" key="1">
    <citation type="submission" date="2022-05" db="EMBL/GenBank/DDBJ databases">
        <authorList>
            <consortium name="Genoscope - CEA"/>
            <person name="William W."/>
        </authorList>
    </citation>
    <scope>NUCLEOTIDE SEQUENCE [LARGE SCALE GENOMIC DNA]</scope>
</reference>
<feature type="repeat" description="ANK" evidence="22">
    <location>
        <begin position="1607"/>
        <end position="1639"/>
    </location>
</feature>
<evidence type="ECO:0000256" key="17">
    <source>
        <dbReference type="ARBA" id="ARBA00023125"/>
    </source>
</evidence>
<dbReference type="Pfam" id="PF00023">
    <property type="entry name" value="Ank"/>
    <property type="match status" value="2"/>
</dbReference>
<feature type="repeat" description="ANK" evidence="22">
    <location>
        <begin position="424"/>
        <end position="456"/>
    </location>
</feature>
<dbReference type="GO" id="GO:0005524">
    <property type="term" value="F:ATP binding"/>
    <property type="evidence" value="ECO:0007669"/>
    <property type="project" value="UniProtKB-KW"/>
</dbReference>
<feature type="transmembrane region" description="Helical" evidence="25">
    <location>
        <begin position="801"/>
        <end position="819"/>
    </location>
</feature>
<evidence type="ECO:0000256" key="14">
    <source>
        <dbReference type="ARBA" id="ARBA00022989"/>
    </source>
</evidence>
<evidence type="ECO:0000256" key="25">
    <source>
        <dbReference type="SAM" id="Phobius"/>
    </source>
</evidence>
<keyword evidence="21" id="KW-0407">Ion channel</keyword>
<keyword evidence="12" id="KW-0067">ATP-binding</keyword>
<feature type="transmembrane region" description="Helical" evidence="25">
    <location>
        <begin position="2060"/>
        <end position="2083"/>
    </location>
</feature>
<feature type="repeat" description="ANK" evidence="22">
    <location>
        <begin position="290"/>
        <end position="322"/>
    </location>
</feature>
<feature type="transmembrane region" description="Helical" evidence="25">
    <location>
        <begin position="1945"/>
        <end position="1965"/>
    </location>
</feature>
<keyword evidence="19" id="KW-0325">Glycoprotein</keyword>
<dbReference type="PROSITE" id="PS51192">
    <property type="entry name" value="HELICASE_ATP_BIND_1"/>
    <property type="match status" value="1"/>
</dbReference>
<feature type="repeat" description="ANK" evidence="22">
    <location>
        <begin position="1673"/>
        <end position="1705"/>
    </location>
</feature>
<proteinExistence type="inferred from homology"/>
<name>A0AAU9WP35_9CNID</name>
<feature type="repeat" description="ANK" evidence="22">
    <location>
        <begin position="257"/>
        <end position="289"/>
    </location>
</feature>
<dbReference type="SMART" id="SM00487">
    <property type="entry name" value="DEXDc"/>
    <property type="match status" value="1"/>
</dbReference>
<feature type="coiled-coil region" evidence="23">
    <location>
        <begin position="2365"/>
        <end position="2409"/>
    </location>
</feature>
<feature type="repeat" description="ANK" evidence="22">
    <location>
        <begin position="1640"/>
        <end position="1672"/>
    </location>
</feature>
<dbReference type="EC" id="3.6.4.12" evidence="4"/>
<feature type="repeat" description="ANK" evidence="22">
    <location>
        <begin position="1472"/>
        <end position="1504"/>
    </location>
</feature>